<dbReference type="EMBL" id="CM008054">
    <property type="protein sequence ID" value="PVH31676.1"/>
    <property type="molecule type" value="Genomic_DNA"/>
</dbReference>
<feature type="compositionally biased region" description="Basic residues" evidence="1">
    <location>
        <begin position="34"/>
        <end position="44"/>
    </location>
</feature>
<name>A0A2T8I1X5_9POAL</name>
<accession>A0A2T8I1X5</accession>
<dbReference type="Proteomes" id="UP000243499">
    <property type="component" value="Chromosome 9"/>
</dbReference>
<sequence>MQAAAWSTSPTSSAPGAPCAHRPRHQQCKLQRGPPHRPPWRPHHPQLLQAKIRKAANKLKEAAADLTQTNLKPVKLLGEALNDDAEEALKGRKSRSQLLFDLVIARKYCAEVYNQKTPLDQAN</sequence>
<organism evidence="2">
    <name type="scientific">Panicum hallii</name>
    <dbReference type="NCBI Taxonomy" id="206008"/>
    <lineage>
        <taxon>Eukaryota</taxon>
        <taxon>Viridiplantae</taxon>
        <taxon>Streptophyta</taxon>
        <taxon>Embryophyta</taxon>
        <taxon>Tracheophyta</taxon>
        <taxon>Spermatophyta</taxon>
        <taxon>Magnoliopsida</taxon>
        <taxon>Liliopsida</taxon>
        <taxon>Poales</taxon>
        <taxon>Poaceae</taxon>
        <taxon>PACMAD clade</taxon>
        <taxon>Panicoideae</taxon>
        <taxon>Panicodae</taxon>
        <taxon>Paniceae</taxon>
        <taxon>Panicinae</taxon>
        <taxon>Panicum</taxon>
        <taxon>Panicum sect. Panicum</taxon>
    </lineage>
</organism>
<dbReference type="AlphaFoldDB" id="A0A2T8I1X5"/>
<dbReference type="Gramene" id="PVH31676">
    <property type="protein sequence ID" value="PVH31676"/>
    <property type="gene ID" value="PAHAL_9G208500"/>
</dbReference>
<feature type="compositionally biased region" description="Low complexity" evidence="1">
    <location>
        <begin position="1"/>
        <end position="20"/>
    </location>
</feature>
<evidence type="ECO:0000313" key="2">
    <source>
        <dbReference type="EMBL" id="PVH31676.1"/>
    </source>
</evidence>
<protein>
    <submittedName>
        <fullName evidence="2">Uncharacterized protein</fullName>
    </submittedName>
</protein>
<evidence type="ECO:0000256" key="1">
    <source>
        <dbReference type="SAM" id="MobiDB-lite"/>
    </source>
</evidence>
<reference evidence="2" key="1">
    <citation type="submission" date="2018-04" db="EMBL/GenBank/DDBJ databases">
        <title>WGS assembly of Panicum hallii.</title>
        <authorList>
            <person name="Lovell J."/>
            <person name="Jenkins J."/>
            <person name="Lowry D."/>
            <person name="Mamidi S."/>
            <person name="Sreedasyam A."/>
            <person name="Weng X."/>
            <person name="Barry K."/>
            <person name="Bonette J."/>
            <person name="Campitelli B."/>
            <person name="Daum C."/>
            <person name="Gordon S."/>
            <person name="Gould B."/>
            <person name="Lipzen A."/>
            <person name="Macqueen A."/>
            <person name="Palacio-Mejia J."/>
            <person name="Plott C."/>
            <person name="Shakirov E."/>
            <person name="Shu S."/>
            <person name="Yoshinaga Y."/>
            <person name="Zane M."/>
            <person name="Rokhsar D."/>
            <person name="Grimwood J."/>
            <person name="Schmutz J."/>
            <person name="Juenger T."/>
        </authorList>
    </citation>
    <scope>NUCLEOTIDE SEQUENCE [LARGE SCALE GENOMIC DNA]</scope>
    <source>
        <strain evidence="2">FIL2</strain>
    </source>
</reference>
<gene>
    <name evidence="2" type="ORF">PAHAL_9G208500</name>
</gene>
<proteinExistence type="predicted"/>
<feature type="region of interest" description="Disordered" evidence="1">
    <location>
        <begin position="1"/>
        <end position="44"/>
    </location>
</feature>